<proteinExistence type="predicted"/>
<dbReference type="RefSeq" id="XP_062797173.1">
    <property type="nucleotide sequence ID" value="XM_062940905.1"/>
</dbReference>
<name>A0ABR0HS02_9PEZI</name>
<gene>
    <name evidence="2" type="ORF">QC764_0089460</name>
</gene>
<dbReference type="Proteomes" id="UP001323617">
    <property type="component" value="Unassembled WGS sequence"/>
</dbReference>
<comment type="caution">
    <text evidence="2">The sequence shown here is derived from an EMBL/GenBank/DDBJ whole genome shotgun (WGS) entry which is preliminary data.</text>
</comment>
<reference evidence="2 3" key="1">
    <citation type="journal article" date="2023" name="bioRxiv">
        <title>High-quality genome assemblies of four members of thePodospora anserinaspecies complex.</title>
        <authorList>
            <person name="Ament-Velasquez S.L."/>
            <person name="Vogan A.A."/>
            <person name="Wallerman O."/>
            <person name="Hartmann F."/>
            <person name="Gautier V."/>
            <person name="Silar P."/>
            <person name="Giraud T."/>
            <person name="Johannesson H."/>
        </authorList>
    </citation>
    <scope>NUCLEOTIDE SEQUENCE [LARGE SCALE GENOMIC DNA]</scope>
    <source>
        <strain evidence="2 3">CBS 124.78</strain>
    </source>
</reference>
<evidence type="ECO:0000256" key="1">
    <source>
        <dbReference type="SAM" id="MobiDB-lite"/>
    </source>
</evidence>
<evidence type="ECO:0000313" key="3">
    <source>
        <dbReference type="Proteomes" id="UP001323617"/>
    </source>
</evidence>
<organism evidence="2 3">
    <name type="scientific">Podospora pseudoanserina</name>
    <dbReference type="NCBI Taxonomy" id="2609844"/>
    <lineage>
        <taxon>Eukaryota</taxon>
        <taxon>Fungi</taxon>
        <taxon>Dikarya</taxon>
        <taxon>Ascomycota</taxon>
        <taxon>Pezizomycotina</taxon>
        <taxon>Sordariomycetes</taxon>
        <taxon>Sordariomycetidae</taxon>
        <taxon>Sordariales</taxon>
        <taxon>Podosporaceae</taxon>
        <taxon>Podospora</taxon>
    </lineage>
</organism>
<dbReference type="GeneID" id="87961631"/>
<feature type="region of interest" description="Disordered" evidence="1">
    <location>
        <begin position="15"/>
        <end position="41"/>
    </location>
</feature>
<accession>A0ABR0HS02</accession>
<keyword evidence="3" id="KW-1185">Reference proteome</keyword>
<evidence type="ECO:0000313" key="2">
    <source>
        <dbReference type="EMBL" id="KAK4670877.1"/>
    </source>
</evidence>
<sequence>MLGNKIRVQLRYGKTGRERDKHPASLTLPLARPPASPVARESLQKHFSLPADGGSTWGLTRGVGYLE</sequence>
<protein>
    <submittedName>
        <fullName evidence="2">Uncharacterized protein</fullName>
    </submittedName>
</protein>
<dbReference type="EMBL" id="JAFFHC010000006">
    <property type="protein sequence ID" value="KAK4670877.1"/>
    <property type="molecule type" value="Genomic_DNA"/>
</dbReference>